<protein>
    <recommendedName>
        <fullName evidence="1">Copper amine oxidase-like N-terminal domain-containing protein</fullName>
    </recommendedName>
</protein>
<proteinExistence type="predicted"/>
<evidence type="ECO:0000259" key="1">
    <source>
        <dbReference type="Pfam" id="PF07833"/>
    </source>
</evidence>
<dbReference type="Gene3D" id="3.30.457.10">
    <property type="entry name" value="Copper amine oxidase-like, N-terminal domain"/>
    <property type="match status" value="1"/>
</dbReference>
<accession>A0A2K9E717</accession>
<name>A0A2K9E717_9FIRM</name>
<evidence type="ECO:0000313" key="2">
    <source>
        <dbReference type="EMBL" id="AUG57296.1"/>
    </source>
</evidence>
<keyword evidence="3" id="KW-1185">Reference proteome</keyword>
<feature type="domain" description="Copper amine oxidase-like N-terminal" evidence="1">
    <location>
        <begin position="32"/>
        <end position="141"/>
    </location>
</feature>
<dbReference type="KEGG" id="hsc:HVS_06860"/>
<dbReference type="AlphaFoldDB" id="A0A2K9E717"/>
<evidence type="ECO:0000313" key="3">
    <source>
        <dbReference type="Proteomes" id="UP000233534"/>
    </source>
</evidence>
<gene>
    <name evidence="2" type="ORF">HVS_06860</name>
</gene>
<dbReference type="SUPFAM" id="SSF55383">
    <property type="entry name" value="Copper amine oxidase, domain N"/>
    <property type="match status" value="1"/>
</dbReference>
<organism evidence="2 3">
    <name type="scientific">Acetivibrio saccincola</name>
    <dbReference type="NCBI Taxonomy" id="1677857"/>
    <lineage>
        <taxon>Bacteria</taxon>
        <taxon>Bacillati</taxon>
        <taxon>Bacillota</taxon>
        <taxon>Clostridia</taxon>
        <taxon>Eubacteriales</taxon>
        <taxon>Oscillospiraceae</taxon>
        <taxon>Acetivibrio</taxon>
    </lineage>
</organism>
<dbReference type="InterPro" id="IPR012854">
    <property type="entry name" value="Cu_amine_oxidase-like_N"/>
</dbReference>
<dbReference type="Pfam" id="PF07833">
    <property type="entry name" value="Cu_amine_oxidN1"/>
    <property type="match status" value="1"/>
</dbReference>
<dbReference type="EMBL" id="CP025197">
    <property type="protein sequence ID" value="AUG57296.1"/>
    <property type="molecule type" value="Genomic_DNA"/>
</dbReference>
<sequence>MKKIAFILVLITVVSTILTVNIFAAKIPLRVVVNGSRINFPDAQPFIDENGRTQVPVRFVSEALGADVGWDGKTKTVTIEQGRNKITLVVGKSDYTVNGKTMEMDTTVLLLEDRTFVPVRFVSEGLGANVEWNASIRTVYITTGGAVPTPSPEEGEIRYYDGIAFNPATDVDEFGRMTIEKSQEFLLKMVDQLSFVKENGKYYIVGEYPEIPEEFEWAVGIGIILKSGGVRNFSTGTARKDYLIPREGSFKKDTTGLIDINDIEGFNIVIAVQNKEIKRDLGVLEIAYLMEGTLGDGTTRRANFIPETAKNQRIPYTDTFNFEKMFQW</sequence>
<dbReference type="InterPro" id="IPR036582">
    <property type="entry name" value="Mao_N_sf"/>
</dbReference>
<dbReference type="RefSeq" id="WP_101300491.1">
    <property type="nucleotide sequence ID" value="NZ_CP025197.1"/>
</dbReference>
<reference evidence="2 3" key="1">
    <citation type="submission" date="2017-12" db="EMBL/GenBank/DDBJ databases">
        <title>Complete genome sequence of Herbivorax saccincola GGR1, a novel Cellulosome-producing hydrolytic bacterium in a thermophilic biogas plant, established by Illumina and Nanopore MinION sequencing.</title>
        <authorList>
            <person name="Pechtl A."/>
            <person name="Ruckert C."/>
            <person name="Koeck D.E."/>
            <person name="Maus I."/>
            <person name="Winkler A."/>
            <person name="Kalinowski J."/>
            <person name="Puhler A."/>
            <person name="Schwarz W.W."/>
            <person name="Zverlov V.V."/>
            <person name="Schluter A."/>
            <person name="Liebl W."/>
        </authorList>
    </citation>
    <scope>NUCLEOTIDE SEQUENCE [LARGE SCALE GENOMIC DNA]</scope>
    <source>
        <strain evidence="3">SR1</strain>
    </source>
</reference>
<dbReference type="Proteomes" id="UP000233534">
    <property type="component" value="Chromosome"/>
</dbReference>